<dbReference type="AlphaFoldDB" id="A0A7X2N2C7"/>
<dbReference type="Proteomes" id="UP000470082">
    <property type="component" value="Unassembled WGS sequence"/>
</dbReference>
<accession>A0A7X2N2C7</accession>
<reference evidence="2 3" key="1">
    <citation type="submission" date="2019-08" db="EMBL/GenBank/DDBJ databases">
        <title>In-depth cultivation of the pig gut microbiome towards novel bacterial diversity and tailored functional studies.</title>
        <authorList>
            <person name="Wylensek D."/>
            <person name="Hitch T.C.A."/>
            <person name="Clavel T."/>
        </authorList>
    </citation>
    <scope>NUCLEOTIDE SEQUENCE [LARGE SCALE GENOMIC DNA]</scope>
    <source>
        <strain evidence="2 3">LKV-178-WT-2G</strain>
    </source>
</reference>
<gene>
    <name evidence="1" type="ORF">FYJ50_01390</name>
    <name evidence="2" type="ORF">FYJ50_03580</name>
</gene>
<dbReference type="EMBL" id="VUMM01000004">
    <property type="protein sequence ID" value="MSS01194.1"/>
    <property type="molecule type" value="Genomic_DNA"/>
</dbReference>
<dbReference type="EMBL" id="VUMM01000002">
    <property type="protein sequence ID" value="MSS00784.1"/>
    <property type="molecule type" value="Genomic_DNA"/>
</dbReference>
<dbReference type="RefSeq" id="WP_154459258.1">
    <property type="nucleotide sequence ID" value="NZ_JAQYTQ010000002.1"/>
</dbReference>
<comment type="caution">
    <text evidence="2">The sequence shown here is derived from an EMBL/GenBank/DDBJ whole genome shotgun (WGS) entry which is preliminary data.</text>
</comment>
<proteinExistence type="predicted"/>
<keyword evidence="3" id="KW-1185">Reference proteome</keyword>
<evidence type="ECO:0000313" key="3">
    <source>
        <dbReference type="Proteomes" id="UP000470082"/>
    </source>
</evidence>
<protein>
    <submittedName>
        <fullName evidence="2">Uncharacterized protein</fullName>
    </submittedName>
</protein>
<evidence type="ECO:0000313" key="1">
    <source>
        <dbReference type="EMBL" id="MSS00784.1"/>
    </source>
</evidence>
<name>A0A7X2N2C7_9FIRM</name>
<organism evidence="2 3">
    <name type="scientific">Floccifex porci</name>
    <dbReference type="NCBI Taxonomy" id="2606629"/>
    <lineage>
        <taxon>Bacteria</taxon>
        <taxon>Bacillati</taxon>
        <taxon>Bacillota</taxon>
        <taxon>Erysipelotrichia</taxon>
        <taxon>Erysipelotrichales</taxon>
        <taxon>Erysipelotrichaceae</taxon>
        <taxon>Floccifex</taxon>
    </lineage>
</organism>
<sequence>MKQNKFKCIEFDDDNNRINILIGDKGFVNYKDIEKVSLLNEDAKFRGKTQPFVHQVLGGTTFYTIFGEPSFYVGLKIVLKDHIIKAAYISDRTTRFNTDIYKEDVKEGNLIKRKIEKRIS</sequence>
<evidence type="ECO:0000313" key="2">
    <source>
        <dbReference type="EMBL" id="MSS01194.1"/>
    </source>
</evidence>